<dbReference type="SUPFAM" id="SSF54695">
    <property type="entry name" value="POZ domain"/>
    <property type="match status" value="1"/>
</dbReference>
<organism evidence="2 3">
    <name type="scientific">Cercospora berteroae</name>
    <dbReference type="NCBI Taxonomy" id="357750"/>
    <lineage>
        <taxon>Eukaryota</taxon>
        <taxon>Fungi</taxon>
        <taxon>Dikarya</taxon>
        <taxon>Ascomycota</taxon>
        <taxon>Pezizomycotina</taxon>
        <taxon>Dothideomycetes</taxon>
        <taxon>Dothideomycetidae</taxon>
        <taxon>Mycosphaerellales</taxon>
        <taxon>Mycosphaerellaceae</taxon>
        <taxon>Cercospora</taxon>
    </lineage>
</organism>
<dbReference type="PROSITE" id="PS50097">
    <property type="entry name" value="BTB"/>
    <property type="match status" value="1"/>
</dbReference>
<sequence length="214" mass="23805">MDIDAALSMTMATLFHNDEFADLTVRAGDTDFKVHKNILCTASPWFRAACTRGFAESTTAVIDLPESSVEVKGLLLWFYGLMGWLGELFVEESFGTRIKLAILLHMVGDQYNCPALSEHMTQRLRGELRCADDLDVKEMVDVSVWAYSQTEGRVAEPIHGLLAKATAVHLHTLLSDENAWQRVVSCAPYACNIMRYIASSRGFPQLSNILEKSG</sequence>
<dbReference type="Pfam" id="PF00651">
    <property type="entry name" value="BTB"/>
    <property type="match status" value="1"/>
</dbReference>
<evidence type="ECO:0000313" key="3">
    <source>
        <dbReference type="Proteomes" id="UP000237631"/>
    </source>
</evidence>
<dbReference type="OrthoDB" id="6359816at2759"/>
<dbReference type="AlphaFoldDB" id="A0A2S6CAT9"/>
<feature type="domain" description="BTB" evidence="1">
    <location>
        <begin position="21"/>
        <end position="79"/>
    </location>
</feature>
<comment type="caution">
    <text evidence="2">The sequence shown here is derived from an EMBL/GenBank/DDBJ whole genome shotgun (WGS) entry which is preliminary data.</text>
</comment>
<evidence type="ECO:0000259" key="1">
    <source>
        <dbReference type="PROSITE" id="PS50097"/>
    </source>
</evidence>
<reference evidence="3" key="1">
    <citation type="journal article" date="2017" name="bioRxiv">
        <title>Conservation of a gene cluster reveals novel cercosporin biosynthetic mechanisms and extends production to the genus Colletotrichum.</title>
        <authorList>
            <person name="de Jonge R."/>
            <person name="Ebert M.K."/>
            <person name="Huitt-Roehl C.R."/>
            <person name="Pal P."/>
            <person name="Suttle J.C."/>
            <person name="Spanner R.E."/>
            <person name="Neubauer J.D."/>
            <person name="Jurick W.M.II."/>
            <person name="Stott K.A."/>
            <person name="Secor G.A."/>
            <person name="Thomma B.P.H.J."/>
            <person name="Van de Peer Y."/>
            <person name="Townsend C.A."/>
            <person name="Bolton M.D."/>
        </authorList>
    </citation>
    <scope>NUCLEOTIDE SEQUENCE [LARGE SCALE GENOMIC DNA]</scope>
    <source>
        <strain evidence="3">CBS538.71</strain>
    </source>
</reference>
<evidence type="ECO:0000313" key="2">
    <source>
        <dbReference type="EMBL" id="PPJ56861.1"/>
    </source>
</evidence>
<protein>
    <recommendedName>
        <fullName evidence="1">BTB domain-containing protein</fullName>
    </recommendedName>
</protein>
<keyword evidence="3" id="KW-1185">Reference proteome</keyword>
<name>A0A2S6CAT9_9PEZI</name>
<dbReference type="PANTHER" id="PTHR47843">
    <property type="entry name" value="BTB DOMAIN-CONTAINING PROTEIN-RELATED"/>
    <property type="match status" value="1"/>
</dbReference>
<proteinExistence type="predicted"/>
<dbReference type="InterPro" id="IPR011333">
    <property type="entry name" value="SKP1/BTB/POZ_sf"/>
</dbReference>
<dbReference type="CDD" id="cd18186">
    <property type="entry name" value="BTB_POZ_ZBTB_KLHL-like"/>
    <property type="match status" value="1"/>
</dbReference>
<dbReference type="Proteomes" id="UP000237631">
    <property type="component" value="Unassembled WGS sequence"/>
</dbReference>
<accession>A0A2S6CAT9</accession>
<dbReference type="InterPro" id="IPR000210">
    <property type="entry name" value="BTB/POZ_dom"/>
</dbReference>
<dbReference type="Gene3D" id="3.30.710.10">
    <property type="entry name" value="Potassium Channel Kv1.1, Chain A"/>
    <property type="match status" value="1"/>
</dbReference>
<dbReference type="EMBL" id="PNEN01000506">
    <property type="protein sequence ID" value="PPJ56861.1"/>
    <property type="molecule type" value="Genomic_DNA"/>
</dbReference>
<gene>
    <name evidence="2" type="ORF">CBER1_09978</name>
</gene>